<reference evidence="1" key="1">
    <citation type="journal article" date="2021" name="Microb. Physiol.">
        <title>Proteogenomic Insights into the Physiology of Marine, Sulfate-Reducing, Filamentous Desulfonema limicola and Desulfonema magnum.</title>
        <authorList>
            <person name="Schnaars V."/>
            <person name="Wohlbrand L."/>
            <person name="Scheve S."/>
            <person name="Hinrichs C."/>
            <person name="Reinhardt R."/>
            <person name="Rabus R."/>
        </authorList>
    </citation>
    <scope>NUCLEOTIDE SEQUENCE</scope>
    <source>
        <strain evidence="1">4be13</strain>
    </source>
</reference>
<proteinExistence type="predicted"/>
<dbReference type="EMBL" id="CP061800">
    <property type="protein sequence ID" value="QTA87406.1"/>
    <property type="molecule type" value="Genomic_DNA"/>
</dbReference>
<dbReference type="KEGG" id="dmm:dnm_034390"/>
<dbReference type="RefSeq" id="WP_207682607.1">
    <property type="nucleotide sequence ID" value="NZ_CP061800.1"/>
</dbReference>
<keyword evidence="2" id="KW-1185">Reference proteome</keyword>
<dbReference type="AlphaFoldDB" id="A0A975BKY3"/>
<name>A0A975BKY3_9BACT</name>
<accession>A0A975BKY3</accession>
<dbReference type="Proteomes" id="UP000663722">
    <property type="component" value="Chromosome"/>
</dbReference>
<sequence>MKLKQRCFMLFCLFAGMIFQPRFSHGEEIVYAISHWPPWTICSESGYSGIGVDILNILKDGMKVLENIVNHCYLNQF</sequence>
<protein>
    <submittedName>
        <fullName evidence="1">Uncharacterized protein</fullName>
    </submittedName>
</protein>
<evidence type="ECO:0000313" key="2">
    <source>
        <dbReference type="Proteomes" id="UP000663722"/>
    </source>
</evidence>
<evidence type="ECO:0000313" key="1">
    <source>
        <dbReference type="EMBL" id="QTA87406.1"/>
    </source>
</evidence>
<gene>
    <name evidence="1" type="ORF">dnm_034390</name>
</gene>
<organism evidence="1 2">
    <name type="scientific">Desulfonema magnum</name>
    <dbReference type="NCBI Taxonomy" id="45655"/>
    <lineage>
        <taxon>Bacteria</taxon>
        <taxon>Pseudomonadati</taxon>
        <taxon>Thermodesulfobacteriota</taxon>
        <taxon>Desulfobacteria</taxon>
        <taxon>Desulfobacterales</taxon>
        <taxon>Desulfococcaceae</taxon>
        <taxon>Desulfonema</taxon>
    </lineage>
</organism>